<evidence type="ECO:0000256" key="4">
    <source>
        <dbReference type="ARBA" id="ARBA00022840"/>
    </source>
</evidence>
<dbReference type="InterPro" id="IPR003593">
    <property type="entry name" value="AAA+_ATPase"/>
</dbReference>
<dbReference type="InterPro" id="IPR027417">
    <property type="entry name" value="P-loop_NTPase"/>
</dbReference>
<sequence length="300" mass="33202">MTVIQVQALSKTYGRSRGIQDLSFQVDAKQILGFLGPNGAGKTTTIRTLLGMLRPTSGTASILGLDIQKQSVEIRRKVGYLPGELNLYPDMNALDVLTYFASLRGITLPRLSHELIQQLQLDPKKPICKLSKGNKQKIGIIQAFMHDPQVLILDEPTSGLDPLLQHTFDGLILEAKKQGKAVLLSSHVLGEVDRTADQILIIKQGQVVAQRPLMELKNQAQQQVEVEFAALPPLHRLHNVPAVVESRIQGNTVVFTVTGNMDAFIKALAQYEVLTLRSLSANLESLFMDFYKEDSDVQRV</sequence>
<reference evidence="6 7" key="1">
    <citation type="submission" date="2020-08" db="EMBL/GenBank/DDBJ databases">
        <title>Genomic Encyclopedia of Type Strains, Phase IV (KMG-IV): sequencing the most valuable type-strain genomes for metagenomic binning, comparative biology and taxonomic classification.</title>
        <authorList>
            <person name="Goeker M."/>
        </authorList>
    </citation>
    <scope>NUCLEOTIDE SEQUENCE [LARGE SCALE GENOMIC DNA]</scope>
    <source>
        <strain evidence="6 7">DSM 21458</strain>
    </source>
</reference>
<dbReference type="SUPFAM" id="SSF52540">
    <property type="entry name" value="P-loop containing nucleoside triphosphate hydrolases"/>
    <property type="match status" value="1"/>
</dbReference>
<dbReference type="PROSITE" id="PS50893">
    <property type="entry name" value="ABC_TRANSPORTER_2"/>
    <property type="match status" value="1"/>
</dbReference>
<evidence type="ECO:0000256" key="1">
    <source>
        <dbReference type="ARBA" id="ARBA00005417"/>
    </source>
</evidence>
<gene>
    <name evidence="6" type="ORF">HNR42_003176</name>
</gene>
<dbReference type="SMART" id="SM00382">
    <property type="entry name" value="AAA"/>
    <property type="match status" value="1"/>
</dbReference>
<proteinExistence type="inferred from homology"/>
<keyword evidence="2" id="KW-0813">Transport</keyword>
<evidence type="ECO:0000259" key="5">
    <source>
        <dbReference type="PROSITE" id="PS50893"/>
    </source>
</evidence>
<comment type="similarity">
    <text evidence="1">Belongs to the ABC transporter superfamily.</text>
</comment>
<dbReference type="GO" id="GO:0016887">
    <property type="term" value="F:ATP hydrolysis activity"/>
    <property type="evidence" value="ECO:0007669"/>
    <property type="project" value="InterPro"/>
</dbReference>
<keyword evidence="7" id="KW-1185">Reference proteome</keyword>
<evidence type="ECO:0000256" key="3">
    <source>
        <dbReference type="ARBA" id="ARBA00022741"/>
    </source>
</evidence>
<dbReference type="AlphaFoldDB" id="A0A841I5J6"/>
<comment type="caution">
    <text evidence="6">The sequence shown here is derived from an EMBL/GenBank/DDBJ whole genome shotgun (WGS) entry which is preliminary data.</text>
</comment>
<name>A0A841I5J6_9DEIO</name>
<dbReference type="PANTHER" id="PTHR42711">
    <property type="entry name" value="ABC TRANSPORTER ATP-BINDING PROTEIN"/>
    <property type="match status" value="1"/>
</dbReference>
<dbReference type="Gene3D" id="3.40.50.300">
    <property type="entry name" value="P-loop containing nucleotide triphosphate hydrolases"/>
    <property type="match status" value="1"/>
</dbReference>
<protein>
    <submittedName>
        <fullName evidence="6">ABC-2 type transport system ATP-binding protein</fullName>
    </submittedName>
</protein>
<organism evidence="6 7">
    <name type="scientific">Deinobacterium chartae</name>
    <dbReference type="NCBI Taxonomy" id="521158"/>
    <lineage>
        <taxon>Bacteria</taxon>
        <taxon>Thermotogati</taxon>
        <taxon>Deinococcota</taxon>
        <taxon>Deinococci</taxon>
        <taxon>Deinococcales</taxon>
        <taxon>Deinococcaceae</taxon>
        <taxon>Deinobacterium</taxon>
    </lineage>
</organism>
<dbReference type="PANTHER" id="PTHR42711:SF5">
    <property type="entry name" value="ABC TRANSPORTER ATP-BINDING PROTEIN NATA"/>
    <property type="match status" value="1"/>
</dbReference>
<dbReference type="EMBL" id="JACHHG010000014">
    <property type="protein sequence ID" value="MBB6099718.1"/>
    <property type="molecule type" value="Genomic_DNA"/>
</dbReference>
<dbReference type="Pfam" id="PF00005">
    <property type="entry name" value="ABC_tran"/>
    <property type="match status" value="1"/>
</dbReference>
<dbReference type="InterPro" id="IPR050763">
    <property type="entry name" value="ABC_transporter_ATP-binding"/>
</dbReference>
<evidence type="ECO:0000256" key="2">
    <source>
        <dbReference type="ARBA" id="ARBA00022448"/>
    </source>
</evidence>
<keyword evidence="4 6" id="KW-0067">ATP-binding</keyword>
<feature type="domain" description="ABC transporter" evidence="5">
    <location>
        <begin position="4"/>
        <end position="229"/>
    </location>
</feature>
<dbReference type="GO" id="GO:0005524">
    <property type="term" value="F:ATP binding"/>
    <property type="evidence" value="ECO:0007669"/>
    <property type="project" value="UniProtKB-KW"/>
</dbReference>
<keyword evidence="3" id="KW-0547">Nucleotide-binding</keyword>
<dbReference type="RefSeq" id="WP_183988462.1">
    <property type="nucleotide sequence ID" value="NZ_JACHHG010000014.1"/>
</dbReference>
<evidence type="ECO:0000313" key="6">
    <source>
        <dbReference type="EMBL" id="MBB6099718.1"/>
    </source>
</evidence>
<dbReference type="CDD" id="cd03230">
    <property type="entry name" value="ABC_DR_subfamily_A"/>
    <property type="match status" value="1"/>
</dbReference>
<accession>A0A841I5J6</accession>
<dbReference type="Proteomes" id="UP000569951">
    <property type="component" value="Unassembled WGS sequence"/>
</dbReference>
<evidence type="ECO:0000313" key="7">
    <source>
        <dbReference type="Proteomes" id="UP000569951"/>
    </source>
</evidence>
<dbReference type="PROSITE" id="PS00211">
    <property type="entry name" value="ABC_TRANSPORTER_1"/>
    <property type="match status" value="1"/>
</dbReference>
<dbReference type="InterPro" id="IPR017871">
    <property type="entry name" value="ABC_transporter-like_CS"/>
</dbReference>
<dbReference type="InterPro" id="IPR003439">
    <property type="entry name" value="ABC_transporter-like_ATP-bd"/>
</dbReference>